<dbReference type="OrthoDB" id="8910510at2"/>
<dbReference type="EMBL" id="QFFI01000020">
    <property type="protein sequence ID" value="PWG62331.1"/>
    <property type="molecule type" value="Genomic_DNA"/>
</dbReference>
<organism evidence="1 2">
    <name type="scientific">Sediminicurvatus halobius</name>
    <dbReference type="NCBI Taxonomy" id="2182432"/>
    <lineage>
        <taxon>Bacteria</taxon>
        <taxon>Pseudomonadati</taxon>
        <taxon>Pseudomonadota</taxon>
        <taxon>Gammaproteobacteria</taxon>
        <taxon>Chromatiales</taxon>
        <taxon>Ectothiorhodospiraceae</taxon>
        <taxon>Sediminicurvatus</taxon>
    </lineage>
</organism>
<sequence>MAGASRKRGRYYGGRDGKGFCPWPVECATHPNFYGLSAIAKALLFELLGQYRGRNNGDLTTAWSVLKHRGWRSRDTVQRAEGELLRTGWIVKTRQGGRNRCNLFALTFFDIDECGGKLDTHRVGERLSYWRLGYNPELSEQEGQAA</sequence>
<accession>A0A2U2MZC3</accession>
<reference evidence="1 2" key="1">
    <citation type="submission" date="2018-05" db="EMBL/GenBank/DDBJ databases">
        <title>Spiribacter halobius sp. nov., a moderately halophilic bacterium isolated from marine solar saltern.</title>
        <authorList>
            <person name="Zheng W.-S."/>
            <person name="Lu D.-C."/>
            <person name="Du Z.-J."/>
        </authorList>
    </citation>
    <scope>NUCLEOTIDE SEQUENCE [LARGE SCALE GENOMIC DNA]</scope>
    <source>
        <strain evidence="1 2">E85</strain>
    </source>
</reference>
<gene>
    <name evidence="1" type="ORF">DEM34_12720</name>
</gene>
<proteinExistence type="predicted"/>
<evidence type="ECO:0008006" key="3">
    <source>
        <dbReference type="Google" id="ProtNLM"/>
    </source>
</evidence>
<dbReference type="Proteomes" id="UP000245474">
    <property type="component" value="Unassembled WGS sequence"/>
</dbReference>
<protein>
    <recommendedName>
        <fullName evidence="3">Helix-turn-helix domain-containing protein</fullName>
    </recommendedName>
</protein>
<dbReference type="AlphaFoldDB" id="A0A2U2MZC3"/>
<keyword evidence="2" id="KW-1185">Reference proteome</keyword>
<evidence type="ECO:0000313" key="2">
    <source>
        <dbReference type="Proteomes" id="UP000245474"/>
    </source>
</evidence>
<evidence type="ECO:0000313" key="1">
    <source>
        <dbReference type="EMBL" id="PWG62331.1"/>
    </source>
</evidence>
<name>A0A2U2MZC3_9GAMM</name>
<comment type="caution">
    <text evidence="1">The sequence shown here is derived from an EMBL/GenBank/DDBJ whole genome shotgun (WGS) entry which is preliminary data.</text>
</comment>
<dbReference type="RefSeq" id="WP_109679197.1">
    <property type="nucleotide sequence ID" value="NZ_CP086615.1"/>
</dbReference>